<gene>
    <name evidence="2" type="ORF">FOA43_004390</name>
</gene>
<evidence type="ECO:0000256" key="1">
    <source>
        <dbReference type="SAM" id="MobiDB-lite"/>
    </source>
</evidence>
<evidence type="ECO:0000313" key="2">
    <source>
        <dbReference type="EMBL" id="QPG76996.1"/>
    </source>
</evidence>
<dbReference type="PANTHER" id="PTHR24030">
    <property type="entry name" value="PROTEIN CMSS1"/>
    <property type="match status" value="1"/>
</dbReference>
<feature type="compositionally biased region" description="Basic residues" evidence="1">
    <location>
        <begin position="165"/>
        <end position="175"/>
    </location>
</feature>
<dbReference type="GO" id="GO:0030686">
    <property type="term" value="C:90S preribosome"/>
    <property type="evidence" value="ECO:0007669"/>
    <property type="project" value="TreeGrafter"/>
</dbReference>
<dbReference type="EMBL" id="CP064815">
    <property type="protein sequence ID" value="QPG76996.1"/>
    <property type="molecule type" value="Genomic_DNA"/>
</dbReference>
<accession>A0A875S6N6</accession>
<dbReference type="Pfam" id="PF14617">
    <property type="entry name" value="CMS1"/>
    <property type="match status" value="1"/>
</dbReference>
<keyword evidence="3" id="KW-1185">Reference proteome</keyword>
<evidence type="ECO:0000313" key="3">
    <source>
        <dbReference type="Proteomes" id="UP000662931"/>
    </source>
</evidence>
<proteinExistence type="predicted"/>
<dbReference type="AlphaFoldDB" id="A0A875S6N6"/>
<dbReference type="RefSeq" id="XP_038780561.1">
    <property type="nucleotide sequence ID" value="XM_038924633.1"/>
</dbReference>
<protein>
    <submittedName>
        <fullName evidence="2">Uncharacterized protein</fullName>
    </submittedName>
</protein>
<dbReference type="InterPro" id="IPR027417">
    <property type="entry name" value="P-loop_NTPase"/>
</dbReference>
<feature type="region of interest" description="Disordered" evidence="1">
    <location>
        <begin position="1"/>
        <end position="70"/>
    </location>
</feature>
<dbReference type="InterPro" id="IPR032704">
    <property type="entry name" value="Cms1"/>
</dbReference>
<feature type="compositionally biased region" description="Acidic residues" evidence="1">
    <location>
        <begin position="41"/>
        <end position="53"/>
    </location>
</feature>
<dbReference type="KEGG" id="bnn:FOA43_004390"/>
<dbReference type="Gene3D" id="3.40.50.300">
    <property type="entry name" value="P-loop containing nucleotide triphosphate hydrolases"/>
    <property type="match status" value="1"/>
</dbReference>
<dbReference type="Proteomes" id="UP000662931">
    <property type="component" value="Chromosome 4"/>
</dbReference>
<sequence length="299" mass="34131">MTEGTDDLNDGLDYSFDASEDEGTSIIKIDEARGASKTGEGDDDKIETEEEGSGESQVINEKKRKSKEKDKLRLKKRQKLEYDAAQKKKLPTETADVIAERLATKVKSQNKDLSSLELGDIYVNKSFIEFTGDWDQPRNLINFPKFLKHYIKESVLLKALSEQKQRKKNKKHKKKNNEEETDERSFAVILSMSAIRACDVHRATRTMNVGSTKLISKNKLKDDITSMRTSSARIIATTPGRFTRILDTEQSPLKASQIKAVICDCYMDPKMQTLWDSKDTISLLRKMCDANEYLRILLY</sequence>
<organism evidence="2 3">
    <name type="scientific">Eeniella nana</name>
    <name type="common">Yeast</name>
    <name type="synonym">Brettanomyces nanus</name>
    <dbReference type="NCBI Taxonomy" id="13502"/>
    <lineage>
        <taxon>Eukaryota</taxon>
        <taxon>Fungi</taxon>
        <taxon>Dikarya</taxon>
        <taxon>Ascomycota</taxon>
        <taxon>Saccharomycotina</taxon>
        <taxon>Pichiomycetes</taxon>
        <taxon>Pichiales</taxon>
        <taxon>Pichiaceae</taxon>
        <taxon>Brettanomyces</taxon>
    </lineage>
</organism>
<dbReference type="GeneID" id="62197790"/>
<name>A0A875S6N6_EENNA</name>
<dbReference type="PANTHER" id="PTHR24030:SF0">
    <property type="entry name" value="PROTEIN CMSS1"/>
    <property type="match status" value="1"/>
</dbReference>
<reference evidence="2" key="1">
    <citation type="submission" date="2020-10" db="EMBL/GenBank/DDBJ databases">
        <authorList>
            <person name="Roach M.J.R."/>
        </authorList>
    </citation>
    <scope>NUCLEOTIDE SEQUENCE</scope>
    <source>
        <strain evidence="2">CBS 1945</strain>
    </source>
</reference>
<dbReference type="OrthoDB" id="1929311at2759"/>
<feature type="region of interest" description="Disordered" evidence="1">
    <location>
        <begin position="162"/>
        <end position="181"/>
    </location>
</feature>
<feature type="compositionally biased region" description="Acidic residues" evidence="1">
    <location>
        <begin position="1"/>
        <end position="10"/>
    </location>
</feature>
<dbReference type="GO" id="GO:0005634">
    <property type="term" value="C:nucleus"/>
    <property type="evidence" value="ECO:0007669"/>
    <property type="project" value="TreeGrafter"/>
</dbReference>